<proteinExistence type="inferred from homology"/>
<evidence type="ECO:0000256" key="3">
    <source>
        <dbReference type="ARBA" id="ARBA00022801"/>
    </source>
</evidence>
<evidence type="ECO:0000256" key="1">
    <source>
        <dbReference type="ARBA" id="ARBA00006773"/>
    </source>
</evidence>
<dbReference type="NCBIfam" id="TIGR01178">
    <property type="entry name" value="ade"/>
    <property type="match status" value="1"/>
</dbReference>
<feature type="domain" description="Adenine deaminase C-terminal" evidence="8">
    <location>
        <begin position="404"/>
        <end position="571"/>
    </location>
</feature>
<dbReference type="InterPro" id="IPR006680">
    <property type="entry name" value="Amidohydro-rel"/>
</dbReference>
<dbReference type="EMBL" id="BKZV01000001">
    <property type="protein sequence ID" value="GER81990.1"/>
    <property type="molecule type" value="Genomic_DNA"/>
</dbReference>
<comment type="cofactor">
    <cofactor evidence="6">
        <name>Mn(2+)</name>
        <dbReference type="ChEBI" id="CHEBI:29035"/>
    </cofactor>
</comment>
<evidence type="ECO:0000259" key="8">
    <source>
        <dbReference type="Pfam" id="PF13382"/>
    </source>
</evidence>
<evidence type="ECO:0000313" key="10">
    <source>
        <dbReference type="Proteomes" id="UP000334820"/>
    </source>
</evidence>
<dbReference type="CDD" id="cd01295">
    <property type="entry name" value="AdeC"/>
    <property type="match status" value="1"/>
</dbReference>
<keyword evidence="4 6" id="KW-0464">Manganese</keyword>
<dbReference type="Pfam" id="PF01979">
    <property type="entry name" value="Amidohydro_1"/>
    <property type="match status" value="1"/>
</dbReference>
<dbReference type="Pfam" id="PF13382">
    <property type="entry name" value="Adenine_deam_C"/>
    <property type="match status" value="1"/>
</dbReference>
<evidence type="ECO:0000256" key="2">
    <source>
        <dbReference type="ARBA" id="ARBA00012782"/>
    </source>
</evidence>
<evidence type="ECO:0000259" key="7">
    <source>
        <dbReference type="Pfam" id="PF01979"/>
    </source>
</evidence>
<comment type="similarity">
    <text evidence="1 6">Belongs to the metallo-dependent hydrolases superfamily. Adenine deaminase family.</text>
</comment>
<name>A0A5J4K5P4_9CHLR</name>
<keyword evidence="3 6" id="KW-0378">Hydrolase</keyword>
<sequence>MYTVEGLRQRIRVARGEEPADLVLRNARLVNVCSGECYPADIAIAGGRIAGISEPRGTYGGQQERDLEGRWLAPGLMDGHMHIESTMLVLSEFARLVVPRGVTAVMLDPHEFANVSGIAGIRFVLETARGLPLDAFVLLSSCVPASQYETPYRPLLASDLLPLLSEERVLGLAEMMNMPGVLNGDEEVLAKIAATLNHGLVVDGHAPGLQGRDLCAYAAAGISSDHECTTVAEARERLRLGMWLMIREGSAARNLEALLPLIQELHPPRAFFVTDDRDPLDLLERGHIDSMVRRAIELGLDPVEAIRLASYNTAQYFRLSDRGAIVPGALADLVVLDDLRTFQVESVYKSGQLVAQGGRLLIEPEAGQLQDLSNTIRIAALREEDLRIAGRPGPVAVIGIEPGQIVTRHLQLEASLRDGEIVADPERDLLKLVVIERHHASGRIGLGLVQGLGLKRGALASSVAHDAHNLVIAGVSDHDILKAAQALAAMGGGFALVVDGELRASVPLPLAGLVSAAPISELVARLRALDEAAAALGCTLEHPCMTLSFLSLSVIPALKLTDQGLIDVERFAQVPLQS</sequence>
<gene>
    <name evidence="6 9" type="primary">ade</name>
    <name evidence="9" type="ORF">KTAU_06280</name>
</gene>
<dbReference type="GO" id="GO:0000034">
    <property type="term" value="F:adenine deaminase activity"/>
    <property type="evidence" value="ECO:0007669"/>
    <property type="project" value="UniProtKB-UniRule"/>
</dbReference>
<dbReference type="InterPro" id="IPR032466">
    <property type="entry name" value="Metal_Hydrolase"/>
</dbReference>
<comment type="caution">
    <text evidence="9">The sequence shown here is derived from an EMBL/GenBank/DDBJ whole genome shotgun (WGS) entry which is preliminary data.</text>
</comment>
<dbReference type="PANTHER" id="PTHR11113">
    <property type="entry name" value="N-ACETYLGLUCOSAMINE-6-PHOSPHATE DEACETYLASE"/>
    <property type="match status" value="1"/>
</dbReference>
<dbReference type="RefSeq" id="WP_151726943.1">
    <property type="nucleotide sequence ID" value="NZ_BKZV01000001.1"/>
</dbReference>
<organism evidence="9 10">
    <name type="scientific">Thermogemmatispora aurantia</name>
    <dbReference type="NCBI Taxonomy" id="2045279"/>
    <lineage>
        <taxon>Bacteria</taxon>
        <taxon>Bacillati</taxon>
        <taxon>Chloroflexota</taxon>
        <taxon>Ktedonobacteria</taxon>
        <taxon>Thermogemmatisporales</taxon>
        <taxon>Thermogemmatisporaceae</taxon>
        <taxon>Thermogemmatispora</taxon>
    </lineage>
</organism>
<comment type="catalytic activity">
    <reaction evidence="5 6">
        <text>adenine + H2O + H(+) = hypoxanthine + NH4(+)</text>
        <dbReference type="Rhea" id="RHEA:23688"/>
        <dbReference type="ChEBI" id="CHEBI:15377"/>
        <dbReference type="ChEBI" id="CHEBI:15378"/>
        <dbReference type="ChEBI" id="CHEBI:16708"/>
        <dbReference type="ChEBI" id="CHEBI:17368"/>
        <dbReference type="ChEBI" id="CHEBI:28938"/>
        <dbReference type="EC" id="3.5.4.2"/>
    </reaction>
</comment>
<dbReference type="Gene3D" id="2.30.40.10">
    <property type="entry name" value="Urease, subunit C, domain 1"/>
    <property type="match status" value="1"/>
</dbReference>
<dbReference type="SUPFAM" id="SSF51338">
    <property type="entry name" value="Composite domain of metallo-dependent hydrolases"/>
    <property type="match status" value="1"/>
</dbReference>
<dbReference type="InterPro" id="IPR006679">
    <property type="entry name" value="Adenine_deam"/>
</dbReference>
<dbReference type="InterPro" id="IPR026912">
    <property type="entry name" value="Adenine_deam_C"/>
</dbReference>
<evidence type="ECO:0000256" key="6">
    <source>
        <dbReference type="HAMAP-Rule" id="MF_01518"/>
    </source>
</evidence>
<evidence type="ECO:0000313" key="9">
    <source>
        <dbReference type="EMBL" id="GER81990.1"/>
    </source>
</evidence>
<dbReference type="Proteomes" id="UP000334820">
    <property type="component" value="Unassembled WGS sequence"/>
</dbReference>
<accession>A0A5J4K5P4</accession>
<dbReference type="AlphaFoldDB" id="A0A5J4K5P4"/>
<keyword evidence="10" id="KW-1185">Reference proteome</keyword>
<dbReference type="InterPro" id="IPR011059">
    <property type="entry name" value="Metal-dep_hydrolase_composite"/>
</dbReference>
<evidence type="ECO:0000256" key="4">
    <source>
        <dbReference type="ARBA" id="ARBA00023211"/>
    </source>
</evidence>
<feature type="domain" description="Amidohydrolase-related" evidence="7">
    <location>
        <begin position="72"/>
        <end position="354"/>
    </location>
</feature>
<dbReference type="GO" id="GO:0006146">
    <property type="term" value="P:adenine catabolic process"/>
    <property type="evidence" value="ECO:0007669"/>
    <property type="project" value="InterPro"/>
</dbReference>
<dbReference type="SUPFAM" id="SSF51556">
    <property type="entry name" value="Metallo-dependent hydrolases"/>
    <property type="match status" value="1"/>
</dbReference>
<dbReference type="HAMAP" id="MF_01518">
    <property type="entry name" value="Adenine_deamin"/>
    <property type="match status" value="1"/>
</dbReference>
<evidence type="ECO:0000256" key="5">
    <source>
        <dbReference type="ARBA" id="ARBA00047720"/>
    </source>
</evidence>
<dbReference type="EC" id="3.5.4.2" evidence="2 6"/>
<reference evidence="9 10" key="1">
    <citation type="journal article" date="2019" name="Int. J. Syst. Evol. Microbiol.">
        <title>Thermogemmatispora aurantia sp. nov. and Thermogemmatispora argillosa sp. nov., within the class Ktedonobacteria, and emended description of the genus Thermogemmatispora.</title>
        <authorList>
            <person name="Zheng Y."/>
            <person name="Wang C.M."/>
            <person name="Sakai Y."/>
            <person name="Abe K."/>
            <person name="Yokota A."/>
            <person name="Yabe S."/>
        </authorList>
    </citation>
    <scope>NUCLEOTIDE SEQUENCE [LARGE SCALE GENOMIC DNA]</scope>
    <source>
        <strain evidence="9 10">A1-2</strain>
    </source>
</reference>
<protein>
    <recommendedName>
        <fullName evidence="2 6">Adenine deaminase</fullName>
        <shortName evidence="6">Adenase</shortName>
        <shortName evidence="6">Adenine aminase</shortName>
        <ecNumber evidence="2 6">3.5.4.2</ecNumber>
    </recommendedName>
</protein>
<dbReference type="Gene3D" id="3.20.20.140">
    <property type="entry name" value="Metal-dependent hydrolases"/>
    <property type="match status" value="1"/>
</dbReference>
<dbReference type="PANTHER" id="PTHR11113:SF2">
    <property type="entry name" value="ADENINE DEAMINASE"/>
    <property type="match status" value="1"/>
</dbReference>